<evidence type="ECO:0008006" key="3">
    <source>
        <dbReference type="Google" id="ProtNLM"/>
    </source>
</evidence>
<proteinExistence type="predicted"/>
<dbReference type="RefSeq" id="WP_244745814.1">
    <property type="nucleotide sequence ID" value="NZ_CP095071.1"/>
</dbReference>
<name>A0ABY4GNB7_9BACI</name>
<keyword evidence="2" id="KW-1185">Reference proteome</keyword>
<accession>A0ABY4GNB7</accession>
<dbReference type="EMBL" id="CP095071">
    <property type="protein sequence ID" value="UOQ85681.1"/>
    <property type="molecule type" value="Genomic_DNA"/>
</dbReference>
<protein>
    <recommendedName>
        <fullName evidence="3">RiboL-PSP-HEPN domain-containing protein</fullName>
    </recommendedName>
</protein>
<sequence length="239" mass="28432">MNYKEKVNNLLIDADIKLIEKYKAVALLVNSSVVAQERYINSEHITALSLIGGIPNHYRFNIEMDHQLGRERLINEYQTSIPKNIAEFYLITIVSSFDILLQEIYKILLEERELYDREIVEEKVSSAWYYKNLPDYFQRELKLKKPSKSKFKFQDYFNTYNILRQMRHSLVHTDGKLSDKQYYNIDKIEKKIPEEASVLNSHLIDGREIIFDMETIAWLRFWSHSFISTLIVSFEETLS</sequence>
<organism evidence="1 2">
    <name type="scientific">Gracilibacillus salinarum</name>
    <dbReference type="NCBI Taxonomy" id="2932255"/>
    <lineage>
        <taxon>Bacteria</taxon>
        <taxon>Bacillati</taxon>
        <taxon>Bacillota</taxon>
        <taxon>Bacilli</taxon>
        <taxon>Bacillales</taxon>
        <taxon>Bacillaceae</taxon>
        <taxon>Gracilibacillus</taxon>
    </lineage>
</organism>
<evidence type="ECO:0000313" key="1">
    <source>
        <dbReference type="EMBL" id="UOQ85681.1"/>
    </source>
</evidence>
<gene>
    <name evidence="1" type="ORF">MUN87_01880</name>
</gene>
<dbReference type="Proteomes" id="UP000831537">
    <property type="component" value="Chromosome"/>
</dbReference>
<evidence type="ECO:0000313" key="2">
    <source>
        <dbReference type="Proteomes" id="UP000831537"/>
    </source>
</evidence>
<reference evidence="1 2" key="1">
    <citation type="submission" date="2022-04" db="EMBL/GenBank/DDBJ databases">
        <title>Gracilibacillus sp. isolated from saltern.</title>
        <authorList>
            <person name="Won M."/>
            <person name="Lee C.-M."/>
            <person name="Woen H.-Y."/>
            <person name="Kwon S.-W."/>
        </authorList>
    </citation>
    <scope>NUCLEOTIDE SEQUENCE [LARGE SCALE GENOMIC DNA]</scope>
    <source>
        <strain evidence="1 2">SSPM10-3</strain>
    </source>
</reference>